<name>A0ABW7SPP7_9ACTN</name>
<gene>
    <name evidence="2" type="ORF">ACH4OY_19635</name>
</gene>
<accession>A0ABW7SPP7</accession>
<evidence type="ECO:0000256" key="1">
    <source>
        <dbReference type="SAM" id="MobiDB-lite"/>
    </source>
</evidence>
<evidence type="ECO:0000313" key="2">
    <source>
        <dbReference type="EMBL" id="MFI0794876.1"/>
    </source>
</evidence>
<dbReference type="Proteomes" id="UP001611075">
    <property type="component" value="Unassembled WGS sequence"/>
</dbReference>
<dbReference type="EMBL" id="JBIRPU010000014">
    <property type="protein sequence ID" value="MFI0794876.1"/>
    <property type="molecule type" value="Genomic_DNA"/>
</dbReference>
<organism evidence="2 3">
    <name type="scientific">Micromonospora rubida</name>
    <dbReference type="NCBI Taxonomy" id="2697657"/>
    <lineage>
        <taxon>Bacteria</taxon>
        <taxon>Bacillati</taxon>
        <taxon>Actinomycetota</taxon>
        <taxon>Actinomycetes</taxon>
        <taxon>Micromonosporales</taxon>
        <taxon>Micromonosporaceae</taxon>
        <taxon>Micromonospora</taxon>
    </lineage>
</organism>
<sequence>MKFGIYPGGRAGTVCSYPPDPTAISVLVDDLAGGRPFAVREYVHFFGDDTPPDVVASLGADHADGVTGRRVRDRFTAPADEQAGRPGEQAGRPARTG</sequence>
<proteinExistence type="predicted"/>
<keyword evidence="3" id="KW-1185">Reference proteome</keyword>
<dbReference type="RefSeq" id="WP_396681599.1">
    <property type="nucleotide sequence ID" value="NZ_JBIRPU010000014.1"/>
</dbReference>
<feature type="region of interest" description="Disordered" evidence="1">
    <location>
        <begin position="70"/>
        <end position="97"/>
    </location>
</feature>
<evidence type="ECO:0000313" key="3">
    <source>
        <dbReference type="Proteomes" id="UP001611075"/>
    </source>
</evidence>
<protein>
    <submittedName>
        <fullName evidence="2">Uncharacterized protein</fullName>
    </submittedName>
</protein>
<comment type="caution">
    <text evidence="2">The sequence shown here is derived from an EMBL/GenBank/DDBJ whole genome shotgun (WGS) entry which is preliminary data.</text>
</comment>
<reference evidence="2 3" key="1">
    <citation type="submission" date="2024-10" db="EMBL/GenBank/DDBJ databases">
        <title>The Natural Products Discovery Center: Release of the First 8490 Sequenced Strains for Exploring Actinobacteria Biosynthetic Diversity.</title>
        <authorList>
            <person name="Kalkreuter E."/>
            <person name="Kautsar S.A."/>
            <person name="Yang D."/>
            <person name="Bader C.D."/>
            <person name="Teijaro C.N."/>
            <person name="Fluegel L."/>
            <person name="Davis C.M."/>
            <person name="Simpson J.R."/>
            <person name="Lauterbach L."/>
            <person name="Steele A.D."/>
            <person name="Gui C."/>
            <person name="Meng S."/>
            <person name="Li G."/>
            <person name="Viehrig K."/>
            <person name="Ye F."/>
            <person name="Su P."/>
            <person name="Kiefer A.F."/>
            <person name="Nichols A."/>
            <person name="Cepeda A.J."/>
            <person name="Yan W."/>
            <person name="Fan B."/>
            <person name="Jiang Y."/>
            <person name="Adhikari A."/>
            <person name="Zheng C.-J."/>
            <person name="Schuster L."/>
            <person name="Cowan T.M."/>
            <person name="Smanski M.J."/>
            <person name="Chevrette M.G."/>
            <person name="De Carvalho L.P.S."/>
            <person name="Shen B."/>
        </authorList>
    </citation>
    <scope>NUCLEOTIDE SEQUENCE [LARGE SCALE GENOMIC DNA]</scope>
    <source>
        <strain evidence="2 3">NPDC021253</strain>
    </source>
</reference>